<dbReference type="EMBL" id="AAUW01000040">
    <property type="protein sequence ID" value="EAV40166.1"/>
    <property type="molecule type" value="Genomic_DNA"/>
</dbReference>
<dbReference type="InterPro" id="IPR011990">
    <property type="entry name" value="TPR-like_helical_dom_sf"/>
</dbReference>
<reference evidence="1 2" key="1">
    <citation type="submission" date="2006-05" db="EMBL/GenBank/DDBJ databases">
        <authorList>
            <person name="King G."/>
            <person name="Ferriera S."/>
            <person name="Johnson J."/>
            <person name="Kravitz S."/>
            <person name="Beeson K."/>
            <person name="Sutton G."/>
            <person name="Rogers Y.-H."/>
            <person name="Friedman R."/>
            <person name="Frazier M."/>
            <person name="Venter J.C."/>
        </authorList>
    </citation>
    <scope>NUCLEOTIDE SEQUENCE [LARGE SCALE GENOMIC DNA]</scope>
    <source>
        <strain evidence="2">ATCC 25650 / DSM 13394 / JCM 20685 / NBRC 16684 / NCIMB 2208 / IAM 12614 / B1</strain>
    </source>
</reference>
<accession>A0P470</accession>
<evidence type="ECO:0000313" key="2">
    <source>
        <dbReference type="Proteomes" id="UP000004848"/>
    </source>
</evidence>
<name>A0P470_ROSAI</name>
<comment type="caution">
    <text evidence="1">The sequence shown here is derived from an EMBL/GenBank/DDBJ whole genome shotgun (WGS) entry which is preliminary data.</text>
</comment>
<dbReference type="SUPFAM" id="SSF48452">
    <property type="entry name" value="TPR-like"/>
    <property type="match status" value="1"/>
</dbReference>
<dbReference type="AlphaFoldDB" id="A0P470"/>
<proteinExistence type="predicted"/>
<protein>
    <submittedName>
        <fullName evidence="1">Putative regulatory protein</fullName>
    </submittedName>
</protein>
<dbReference type="eggNOG" id="COG0457">
    <property type="taxonomic scope" value="Bacteria"/>
</dbReference>
<dbReference type="Gene3D" id="1.25.40.10">
    <property type="entry name" value="Tetratricopeptide repeat domain"/>
    <property type="match status" value="1"/>
</dbReference>
<evidence type="ECO:0000313" key="1">
    <source>
        <dbReference type="EMBL" id="EAV40166.1"/>
    </source>
</evidence>
<sequence>MDHEVSEVSILDFNWEAARDAQEAISEVLPGLDEMLVALRREGVLDDASLEALRAGALPKVALNISESEMEQIFRLGHNALCIGDVKGAAAAFERLCRLDPLEGRYIYALAATRQISEQFSVAARLYLMSIAFGVGGGEPYVRLGECLMASNETSEAREVLEFAIELAGEGPAQSAARERAQKLIAIISSQAAKD</sequence>
<dbReference type="Proteomes" id="UP000004848">
    <property type="component" value="Unassembled WGS sequence"/>
</dbReference>
<organism evidence="1 2">
    <name type="scientific">Roseibium aggregatum (strain ATCC 25650 / DSM 13394 / JCM 20685 / NBRC 16684 / NCIMB 2208 / IAM 12614 / B1)</name>
    <name type="common">Stappia aggregata</name>
    <dbReference type="NCBI Taxonomy" id="384765"/>
    <lineage>
        <taxon>Bacteria</taxon>
        <taxon>Pseudomonadati</taxon>
        <taxon>Pseudomonadota</taxon>
        <taxon>Alphaproteobacteria</taxon>
        <taxon>Hyphomicrobiales</taxon>
        <taxon>Stappiaceae</taxon>
        <taxon>Roseibium</taxon>
    </lineage>
</organism>
<gene>
    <name evidence="1" type="ORF">SIAM614_00135</name>
</gene>